<proteinExistence type="inferred from homology"/>
<evidence type="ECO:0000256" key="1">
    <source>
        <dbReference type="ARBA" id="ARBA00008558"/>
    </source>
</evidence>
<keyword evidence="2" id="KW-0413">Isomerase</keyword>
<evidence type="ECO:0000313" key="3">
    <source>
        <dbReference type="EMBL" id="MBO8435935.1"/>
    </source>
</evidence>
<evidence type="ECO:0000313" key="4">
    <source>
        <dbReference type="Proteomes" id="UP000823615"/>
    </source>
</evidence>
<dbReference type="InterPro" id="IPR012341">
    <property type="entry name" value="6hp_glycosidase-like_sf"/>
</dbReference>
<reference evidence="3" key="2">
    <citation type="journal article" date="2021" name="PeerJ">
        <title>Extensive microbial diversity within the chicken gut microbiome revealed by metagenomics and culture.</title>
        <authorList>
            <person name="Gilroy R."/>
            <person name="Ravi A."/>
            <person name="Getino M."/>
            <person name="Pursley I."/>
            <person name="Horton D.L."/>
            <person name="Alikhan N.F."/>
            <person name="Baker D."/>
            <person name="Gharbi K."/>
            <person name="Hall N."/>
            <person name="Watson M."/>
            <person name="Adriaenssens E.M."/>
            <person name="Foster-Nyarko E."/>
            <person name="Jarju S."/>
            <person name="Secka A."/>
            <person name="Antonio M."/>
            <person name="Oren A."/>
            <person name="Chaudhuri R.R."/>
            <person name="La Ragione R."/>
            <person name="Hildebrand F."/>
            <person name="Pallen M.J."/>
        </authorList>
    </citation>
    <scope>NUCLEOTIDE SEQUENCE</scope>
    <source>
        <strain evidence="3">7293</strain>
    </source>
</reference>
<name>A0A9D9H1W2_9SPIO</name>
<dbReference type="AlphaFoldDB" id="A0A9D9H1W2"/>
<dbReference type="FunFam" id="1.50.10.10:FF:000021">
    <property type="entry name" value="N-acylglucosamine 2-epimerase"/>
    <property type="match status" value="1"/>
</dbReference>
<dbReference type="Pfam" id="PF07221">
    <property type="entry name" value="GlcNAc_2-epim"/>
    <property type="match status" value="1"/>
</dbReference>
<dbReference type="InterPro" id="IPR010819">
    <property type="entry name" value="AGE/CE"/>
</dbReference>
<dbReference type="PANTHER" id="PTHR15108">
    <property type="entry name" value="N-ACYLGLUCOSAMINE-2-EPIMERASE"/>
    <property type="match status" value="1"/>
</dbReference>
<dbReference type="GO" id="GO:0005975">
    <property type="term" value="P:carbohydrate metabolic process"/>
    <property type="evidence" value="ECO:0007669"/>
    <property type="project" value="InterPro"/>
</dbReference>
<dbReference type="InterPro" id="IPR008928">
    <property type="entry name" value="6-hairpin_glycosidase_sf"/>
</dbReference>
<gene>
    <name evidence="3" type="ORF">IAA97_03040</name>
</gene>
<sequence length="391" mass="45528">METLNEVRNRYYKELTENIMPFWLEHGLDRKNGGIWTSLDRDGSLIETDKSVWFQGRALWVFSTAYLKFGKKEYLEAADNIVGFIDKHCFDTDGRMFFRVTADGRPVIKRIRYFFSETFAIIGYASYGRASGKTEYVAKAAELYERTKAIRDTPGILTPKFDSAVRPMRGHADSMIMINVISELREASEGCREYFNAEIDREIETCIKYFIRPDMKTVLETVGPDGEFLSEHFEGRIVNPGHAIEGSWFIMNEGLKRGNEEYIKIGLDVLSWMWDAGWDDEYGGGIIQYRDALGKSLSEYHQDMKFWWPQCEAVISNLMAYSITHDDVYLEHFKMVDEYISKHFIDREYGEWFGYFHRDGTLATALKGNLYKGPFHIPRMYMKAIEIIDSL</sequence>
<dbReference type="Gene3D" id="1.50.10.10">
    <property type="match status" value="1"/>
</dbReference>
<accession>A0A9D9H1W2</accession>
<comment type="caution">
    <text evidence="3">The sequence shown here is derived from an EMBL/GenBank/DDBJ whole genome shotgun (WGS) entry which is preliminary data.</text>
</comment>
<dbReference type="EMBL" id="JADIMT010000039">
    <property type="protein sequence ID" value="MBO8435935.1"/>
    <property type="molecule type" value="Genomic_DNA"/>
</dbReference>
<evidence type="ECO:0000256" key="2">
    <source>
        <dbReference type="ARBA" id="ARBA00023235"/>
    </source>
</evidence>
<dbReference type="GO" id="GO:0016853">
    <property type="term" value="F:isomerase activity"/>
    <property type="evidence" value="ECO:0007669"/>
    <property type="project" value="UniProtKB-KW"/>
</dbReference>
<reference evidence="3" key="1">
    <citation type="submission" date="2020-10" db="EMBL/GenBank/DDBJ databases">
        <authorList>
            <person name="Gilroy R."/>
        </authorList>
    </citation>
    <scope>NUCLEOTIDE SEQUENCE</scope>
    <source>
        <strain evidence="3">7293</strain>
    </source>
</reference>
<comment type="similarity">
    <text evidence="1">Belongs to the N-acylglucosamine 2-epimerase family.</text>
</comment>
<protein>
    <submittedName>
        <fullName evidence="3">AGE family epimerase/isomerase</fullName>
    </submittedName>
</protein>
<dbReference type="SUPFAM" id="SSF48208">
    <property type="entry name" value="Six-hairpin glycosidases"/>
    <property type="match status" value="1"/>
</dbReference>
<organism evidence="3 4">
    <name type="scientific">Candidatus Ornithospirochaeta stercoripullorum</name>
    <dbReference type="NCBI Taxonomy" id="2840899"/>
    <lineage>
        <taxon>Bacteria</taxon>
        <taxon>Pseudomonadati</taxon>
        <taxon>Spirochaetota</taxon>
        <taxon>Spirochaetia</taxon>
        <taxon>Spirochaetales</taxon>
        <taxon>Spirochaetaceae</taxon>
        <taxon>Spirochaetaceae incertae sedis</taxon>
        <taxon>Candidatus Ornithospirochaeta</taxon>
    </lineage>
</organism>
<dbReference type="Proteomes" id="UP000823615">
    <property type="component" value="Unassembled WGS sequence"/>
</dbReference>